<comment type="similarity">
    <text evidence="2">Belongs to the major facilitator superfamily. MFSD6 family.</text>
</comment>
<dbReference type="InterPro" id="IPR036259">
    <property type="entry name" value="MFS_trans_sf"/>
</dbReference>
<proteinExistence type="inferred from homology"/>
<dbReference type="PANTHER" id="PTHR16172">
    <property type="entry name" value="MAJOR FACILITATOR SUPERFAMILY DOMAIN-CONTAINING PROTEIN 6-LIKE"/>
    <property type="match status" value="1"/>
</dbReference>
<dbReference type="AlphaFoldDB" id="A0AAD9V807"/>
<evidence type="ECO:0000256" key="4">
    <source>
        <dbReference type="ARBA" id="ARBA00022989"/>
    </source>
</evidence>
<dbReference type="Gene3D" id="1.20.1250.20">
    <property type="entry name" value="MFS general substrate transporter like domains"/>
    <property type="match status" value="3"/>
</dbReference>
<evidence type="ECO:0000256" key="3">
    <source>
        <dbReference type="ARBA" id="ARBA00022692"/>
    </source>
</evidence>
<comment type="subcellular location">
    <subcellularLocation>
        <location evidence="1">Membrane</location>
        <topology evidence="1">Multi-pass membrane protein</topology>
    </subcellularLocation>
</comment>
<feature type="compositionally biased region" description="Low complexity" evidence="6">
    <location>
        <begin position="228"/>
        <end position="239"/>
    </location>
</feature>
<dbReference type="PANTHER" id="PTHR16172:SF2">
    <property type="entry name" value="MAJOR FACILITATOR SUPERFAMILY DOMAIN-CONTAINING PROTEIN 6"/>
    <property type="match status" value="1"/>
</dbReference>
<sequence length="636" mass="71477">MDTKTENPTGQEVNDEGQCDETNAKKTAQWKSNWNCLCEADYLVFKGFCFFIYGAYGGLIPFLSLYFKQLFLGPSYVGIIVGIRPLIQCIGAPFWGIIAERYHAGKIIFLGSIIAWIVKAFVLISIRPNSQYCIEVYENGTANLTYVYAYDLWKTEAEEKPDWVVFPINNPVLVEKNKIAVIESLKIKKQTPQSIPQKVLTRAGLVDLARGIKIVEKDKKRLRHRRVNSSATNDDNNSAVHRSLSQEKSEITPPNESHKKHGRKTTDLVIKERRDVTDKMTESLRYKIVYKVTVDSKEMNAPVQFITEVDKNEIDFMFVMFMIIIIIGEFFESSTYTLSDASLLKRLGKDKENYGRVRMWGSLGWAVTASMVGLLANSSTFKLCEVEKHNYVIAFYIFIGFVAAAFANALWFRFSYEEEIQFEDIGKVAPILANFRHLSYLLATLYTGFSYGILVHFINWFIDDLGGSSTIMGTAGTAREITALVTFGLSAHALNAFGNVNVMLLCLMSYIICFILYSMLTNPWTAIALEVLDGGTYGLVWSTCVNYMSKVGSKLGVVESTQGILQGIFWGLGNGGGTILSGVVIEIYGVVRTFRYSALAGTVVLVILVISQIIASFLEQKDKRKQEYRIISDSEK</sequence>
<keyword evidence="4 7" id="KW-1133">Transmembrane helix</keyword>
<feature type="transmembrane region" description="Helical" evidence="7">
    <location>
        <begin position="73"/>
        <end position="95"/>
    </location>
</feature>
<dbReference type="Pfam" id="PF12832">
    <property type="entry name" value="MFS_1_like"/>
    <property type="match status" value="1"/>
</dbReference>
<dbReference type="EMBL" id="JARQWQ010000021">
    <property type="protein sequence ID" value="KAK2564706.1"/>
    <property type="molecule type" value="Genomic_DNA"/>
</dbReference>
<evidence type="ECO:0000256" key="7">
    <source>
        <dbReference type="SAM" id="Phobius"/>
    </source>
</evidence>
<feature type="transmembrane region" description="Helical" evidence="7">
    <location>
        <begin position="359"/>
        <end position="379"/>
    </location>
</feature>
<feature type="transmembrane region" description="Helical" evidence="7">
    <location>
        <begin position="316"/>
        <end position="338"/>
    </location>
</feature>
<dbReference type="Proteomes" id="UP001249851">
    <property type="component" value="Unassembled WGS sequence"/>
</dbReference>
<keyword evidence="10" id="KW-1185">Reference proteome</keyword>
<evidence type="ECO:0000256" key="5">
    <source>
        <dbReference type="ARBA" id="ARBA00023136"/>
    </source>
</evidence>
<evidence type="ECO:0000256" key="6">
    <source>
        <dbReference type="SAM" id="MobiDB-lite"/>
    </source>
</evidence>
<reference evidence="9" key="2">
    <citation type="journal article" date="2023" name="Science">
        <title>Genomic signatures of disease resistance in endangered staghorn corals.</title>
        <authorList>
            <person name="Vollmer S.V."/>
            <person name="Selwyn J.D."/>
            <person name="Despard B.A."/>
            <person name="Roesel C.L."/>
        </authorList>
    </citation>
    <scope>NUCLEOTIDE SEQUENCE</scope>
    <source>
        <strain evidence="9">K2</strain>
    </source>
</reference>
<dbReference type="InterPro" id="IPR051717">
    <property type="entry name" value="MFS_MFSD6"/>
</dbReference>
<feature type="transmembrane region" description="Helical" evidence="7">
    <location>
        <begin position="568"/>
        <end position="590"/>
    </location>
</feature>
<organism evidence="9 10">
    <name type="scientific">Acropora cervicornis</name>
    <name type="common">Staghorn coral</name>
    <dbReference type="NCBI Taxonomy" id="6130"/>
    <lineage>
        <taxon>Eukaryota</taxon>
        <taxon>Metazoa</taxon>
        <taxon>Cnidaria</taxon>
        <taxon>Anthozoa</taxon>
        <taxon>Hexacorallia</taxon>
        <taxon>Scleractinia</taxon>
        <taxon>Astrocoeniina</taxon>
        <taxon>Acroporidae</taxon>
        <taxon>Acropora</taxon>
    </lineage>
</organism>
<feature type="region of interest" description="Disordered" evidence="6">
    <location>
        <begin position="223"/>
        <end position="265"/>
    </location>
</feature>
<keyword evidence="5 7" id="KW-0472">Membrane</keyword>
<evidence type="ECO:0000256" key="2">
    <source>
        <dbReference type="ARBA" id="ARBA00005241"/>
    </source>
</evidence>
<reference evidence="9" key="1">
    <citation type="journal article" date="2023" name="G3 (Bethesda)">
        <title>Whole genome assembly and annotation of the endangered Caribbean coral Acropora cervicornis.</title>
        <authorList>
            <person name="Selwyn J.D."/>
            <person name="Vollmer S.V."/>
        </authorList>
    </citation>
    <scope>NUCLEOTIDE SEQUENCE</scope>
    <source>
        <strain evidence="9">K2</strain>
    </source>
</reference>
<gene>
    <name evidence="9" type="ORF">P5673_011384</name>
</gene>
<dbReference type="GO" id="GO:0016020">
    <property type="term" value="C:membrane"/>
    <property type="evidence" value="ECO:0007669"/>
    <property type="project" value="UniProtKB-SubCell"/>
</dbReference>
<name>A0AAD9V807_ACRCE</name>
<evidence type="ECO:0000313" key="10">
    <source>
        <dbReference type="Proteomes" id="UP001249851"/>
    </source>
</evidence>
<feature type="transmembrane region" description="Helical" evidence="7">
    <location>
        <begin position="107"/>
        <end position="126"/>
    </location>
</feature>
<keyword evidence="3 7" id="KW-0812">Transmembrane</keyword>
<feature type="domain" description="Major facilitator superfamily associated" evidence="8">
    <location>
        <begin position="42"/>
        <end position="596"/>
    </location>
</feature>
<feature type="transmembrane region" description="Helical" evidence="7">
    <location>
        <begin position="596"/>
        <end position="618"/>
    </location>
</feature>
<dbReference type="SUPFAM" id="SSF103473">
    <property type="entry name" value="MFS general substrate transporter"/>
    <property type="match status" value="2"/>
</dbReference>
<evidence type="ECO:0000313" key="9">
    <source>
        <dbReference type="EMBL" id="KAK2564706.1"/>
    </source>
</evidence>
<dbReference type="InterPro" id="IPR024989">
    <property type="entry name" value="MFS_assoc_dom"/>
</dbReference>
<comment type="caution">
    <text evidence="9">The sequence shown here is derived from an EMBL/GenBank/DDBJ whole genome shotgun (WGS) entry which is preliminary data.</text>
</comment>
<feature type="transmembrane region" description="Helical" evidence="7">
    <location>
        <begin position="440"/>
        <end position="462"/>
    </location>
</feature>
<evidence type="ECO:0000256" key="1">
    <source>
        <dbReference type="ARBA" id="ARBA00004141"/>
    </source>
</evidence>
<protein>
    <submittedName>
        <fullName evidence="9">Major facilitator superfamily domain-containing protein 6</fullName>
    </submittedName>
</protein>
<feature type="transmembrane region" description="Helical" evidence="7">
    <location>
        <begin position="43"/>
        <end position="67"/>
    </location>
</feature>
<feature type="transmembrane region" description="Helical" evidence="7">
    <location>
        <begin position="496"/>
        <end position="517"/>
    </location>
</feature>
<accession>A0AAD9V807</accession>
<feature type="transmembrane region" description="Helical" evidence="7">
    <location>
        <begin position="391"/>
        <end position="412"/>
    </location>
</feature>
<evidence type="ECO:0000259" key="8">
    <source>
        <dbReference type="Pfam" id="PF12832"/>
    </source>
</evidence>